<dbReference type="AlphaFoldDB" id="A0A2C9LQ20"/>
<reference evidence="2" key="1">
    <citation type="submission" date="2020-05" db="UniProtKB">
        <authorList>
            <consortium name="EnsemblMetazoa"/>
        </authorList>
    </citation>
    <scope>IDENTIFICATION</scope>
    <source>
        <strain evidence="2">BB02</strain>
    </source>
</reference>
<dbReference type="GO" id="GO:0005858">
    <property type="term" value="C:axonemal dynein complex"/>
    <property type="evidence" value="ECO:0007669"/>
    <property type="project" value="TreeGrafter"/>
</dbReference>
<feature type="domain" description="Dynein heavy chain tail" evidence="1">
    <location>
        <begin position="18"/>
        <end position="123"/>
    </location>
</feature>
<evidence type="ECO:0000259" key="1">
    <source>
        <dbReference type="Pfam" id="PF08385"/>
    </source>
</evidence>
<evidence type="ECO:0000313" key="3">
    <source>
        <dbReference type="Proteomes" id="UP000076420"/>
    </source>
</evidence>
<dbReference type="InterPro" id="IPR026983">
    <property type="entry name" value="DHC"/>
</dbReference>
<dbReference type="VEuPathDB" id="VectorBase:BGLB033589"/>
<gene>
    <name evidence="2" type="primary">106066954</name>
</gene>
<sequence length="124" mass="14572">IDETKMIADVLLGDLNGYQKFQKDMENLKEDLQNWRRDQFDEWSQEIQSLIEDQHKPLSLETSGKLMELNHKDGKLRVNYSDRLVTLLREVRQLSSIGFSVPAKIQQVAETAQKFYRYGVILKQ</sequence>
<dbReference type="EnsemblMetazoa" id="BGLB033589-RA">
    <property type="protein sequence ID" value="BGLB033589-PA"/>
    <property type="gene ID" value="BGLB033589"/>
</dbReference>
<dbReference type="KEGG" id="bgt:106066954"/>
<dbReference type="GO" id="GO:0051959">
    <property type="term" value="F:dynein light intermediate chain binding"/>
    <property type="evidence" value="ECO:0007669"/>
    <property type="project" value="InterPro"/>
</dbReference>
<dbReference type="SUPFAM" id="SSF46966">
    <property type="entry name" value="Spectrin repeat"/>
    <property type="match status" value="1"/>
</dbReference>
<dbReference type="PANTHER" id="PTHR46532">
    <property type="entry name" value="MALE FERTILITY FACTOR KL5"/>
    <property type="match status" value="1"/>
</dbReference>
<dbReference type="GO" id="GO:0045505">
    <property type="term" value="F:dynein intermediate chain binding"/>
    <property type="evidence" value="ECO:0007669"/>
    <property type="project" value="InterPro"/>
</dbReference>
<evidence type="ECO:0000313" key="2">
    <source>
        <dbReference type="EnsemblMetazoa" id="BGLB033589-PA"/>
    </source>
</evidence>
<organism evidence="2 3">
    <name type="scientific">Biomphalaria glabrata</name>
    <name type="common">Bloodfluke planorb</name>
    <name type="synonym">Freshwater snail</name>
    <dbReference type="NCBI Taxonomy" id="6526"/>
    <lineage>
        <taxon>Eukaryota</taxon>
        <taxon>Metazoa</taxon>
        <taxon>Spiralia</taxon>
        <taxon>Lophotrochozoa</taxon>
        <taxon>Mollusca</taxon>
        <taxon>Gastropoda</taxon>
        <taxon>Heterobranchia</taxon>
        <taxon>Euthyneura</taxon>
        <taxon>Panpulmonata</taxon>
        <taxon>Hygrophila</taxon>
        <taxon>Lymnaeoidea</taxon>
        <taxon>Planorbidae</taxon>
        <taxon>Biomphalaria</taxon>
    </lineage>
</organism>
<dbReference type="Pfam" id="PF08385">
    <property type="entry name" value="DHC_N1"/>
    <property type="match status" value="1"/>
</dbReference>
<dbReference type="Proteomes" id="UP000076420">
    <property type="component" value="Unassembled WGS sequence"/>
</dbReference>
<accession>A0A2C9LQ20</accession>
<dbReference type="GO" id="GO:0007018">
    <property type="term" value="P:microtubule-based movement"/>
    <property type="evidence" value="ECO:0007669"/>
    <property type="project" value="InterPro"/>
</dbReference>
<dbReference type="STRING" id="6526.A0A2C9LQ20"/>
<proteinExistence type="predicted"/>
<name>A0A2C9LQ20_BIOGL</name>
<dbReference type="VEuPathDB" id="VectorBase:BGLAX_050424"/>
<dbReference type="InterPro" id="IPR013594">
    <property type="entry name" value="Dynein_heavy_tail"/>
</dbReference>
<protein>
    <recommendedName>
        <fullName evidence="1">Dynein heavy chain tail domain-containing protein</fullName>
    </recommendedName>
</protein>
<dbReference type="PANTHER" id="PTHR46532:SF15">
    <property type="entry name" value="CYTOPLASMIC DYNEIN 2 HEAVY CHAIN 1"/>
    <property type="match status" value="1"/>
</dbReference>